<dbReference type="FunFam" id="1.10.1170.10:FF:000002">
    <property type="entry name" value="Baculoviral IAP repeat containing 7"/>
    <property type="match status" value="1"/>
</dbReference>
<dbReference type="FunFam" id="1.10.1170.10:FF:000003">
    <property type="entry name" value="E3 ubiquitin-protein ligase XIAP"/>
    <property type="match status" value="1"/>
</dbReference>
<dbReference type="CDD" id="cd09275">
    <property type="entry name" value="RNase_HI_RT_DIRS1"/>
    <property type="match status" value="1"/>
</dbReference>
<dbReference type="InterPro" id="IPR013083">
    <property type="entry name" value="Znf_RING/FYVE/PHD"/>
</dbReference>
<dbReference type="Pfam" id="PF00078">
    <property type="entry name" value="RVT_1"/>
    <property type="match status" value="1"/>
</dbReference>
<evidence type="ECO:0000256" key="4">
    <source>
        <dbReference type="ARBA" id="ARBA00022771"/>
    </source>
</evidence>
<dbReference type="OrthoDB" id="6063402at2759"/>
<dbReference type="InterPro" id="IPR001370">
    <property type="entry name" value="BIR_rpt"/>
</dbReference>
<evidence type="ECO:0000256" key="5">
    <source>
        <dbReference type="ARBA" id="ARBA00022833"/>
    </source>
</evidence>
<keyword evidence="6" id="KW-0238">DNA-binding</keyword>
<reference evidence="10" key="1">
    <citation type="submission" date="2018-11" db="EMBL/GenBank/DDBJ databases">
        <authorList>
            <person name="Alioto T."/>
            <person name="Alioto T."/>
        </authorList>
    </citation>
    <scope>NUCLEOTIDE SEQUENCE</scope>
</reference>
<feature type="compositionally biased region" description="Polar residues" evidence="8">
    <location>
        <begin position="1282"/>
        <end position="1309"/>
    </location>
</feature>
<feature type="compositionally biased region" description="Low complexity" evidence="8">
    <location>
        <begin position="1423"/>
        <end position="1433"/>
    </location>
</feature>
<feature type="non-terminal residue" evidence="10">
    <location>
        <position position="1612"/>
    </location>
</feature>
<dbReference type="PANTHER" id="PTHR10044">
    <property type="entry name" value="INHIBITOR OF APOPTOSIS"/>
    <property type="match status" value="1"/>
</dbReference>
<dbReference type="GO" id="GO:0043066">
    <property type="term" value="P:negative regulation of apoptotic process"/>
    <property type="evidence" value="ECO:0007669"/>
    <property type="project" value="TreeGrafter"/>
</dbReference>
<dbReference type="EMBL" id="UYJE01003514">
    <property type="protein sequence ID" value="VDI19947.1"/>
    <property type="molecule type" value="Genomic_DNA"/>
</dbReference>
<dbReference type="SUPFAM" id="SSF57924">
    <property type="entry name" value="Inhibitor of apoptosis (IAP) repeat"/>
    <property type="match status" value="2"/>
</dbReference>
<evidence type="ECO:0000313" key="10">
    <source>
        <dbReference type="EMBL" id="VDI19947.1"/>
    </source>
</evidence>
<evidence type="ECO:0000256" key="2">
    <source>
        <dbReference type="ARBA" id="ARBA00022703"/>
    </source>
</evidence>
<dbReference type="GO" id="GO:0051726">
    <property type="term" value="P:regulation of cell cycle"/>
    <property type="evidence" value="ECO:0007669"/>
    <property type="project" value="TreeGrafter"/>
</dbReference>
<feature type="compositionally biased region" description="Polar residues" evidence="8">
    <location>
        <begin position="1235"/>
        <end position="1265"/>
    </location>
</feature>
<dbReference type="SMART" id="SM00184">
    <property type="entry name" value="RING"/>
    <property type="match status" value="1"/>
</dbReference>
<dbReference type="GO" id="GO:0043027">
    <property type="term" value="F:cysteine-type endopeptidase inhibitor activity involved in apoptotic process"/>
    <property type="evidence" value="ECO:0007669"/>
    <property type="project" value="TreeGrafter"/>
</dbReference>
<dbReference type="GO" id="GO:0003677">
    <property type="term" value="F:DNA binding"/>
    <property type="evidence" value="ECO:0007669"/>
    <property type="project" value="UniProtKB-KW"/>
</dbReference>
<comment type="caution">
    <text evidence="10">The sequence shown here is derived from an EMBL/GenBank/DDBJ whole genome shotgun (WGS) entry which is preliminary data.</text>
</comment>
<dbReference type="Gene3D" id="1.10.150.130">
    <property type="match status" value="1"/>
</dbReference>
<evidence type="ECO:0000256" key="6">
    <source>
        <dbReference type="ARBA" id="ARBA00023125"/>
    </source>
</evidence>
<keyword evidence="3" id="KW-0479">Metal-binding</keyword>
<name>A0A8B6DJ97_MYTGA</name>
<dbReference type="GO" id="GO:0006915">
    <property type="term" value="P:apoptotic process"/>
    <property type="evidence" value="ECO:0007669"/>
    <property type="project" value="UniProtKB-KW"/>
</dbReference>
<dbReference type="InterPro" id="IPR001841">
    <property type="entry name" value="Znf_RING"/>
</dbReference>
<dbReference type="GO" id="GO:0031398">
    <property type="term" value="P:positive regulation of protein ubiquitination"/>
    <property type="evidence" value="ECO:0007669"/>
    <property type="project" value="TreeGrafter"/>
</dbReference>
<feature type="compositionally biased region" description="Low complexity" evidence="8">
    <location>
        <begin position="1216"/>
        <end position="1234"/>
    </location>
</feature>
<evidence type="ECO:0000256" key="7">
    <source>
        <dbReference type="PROSITE-ProRule" id="PRU00175"/>
    </source>
</evidence>
<dbReference type="Proteomes" id="UP000596742">
    <property type="component" value="Unassembled WGS sequence"/>
</dbReference>
<gene>
    <name evidence="10" type="ORF">MGAL_10B036941</name>
</gene>
<dbReference type="InterPro" id="IPR043502">
    <property type="entry name" value="DNA/RNA_pol_sf"/>
</dbReference>
<dbReference type="PANTHER" id="PTHR10044:SF139">
    <property type="entry name" value="DEATH-ASSOCIATED INHIBITOR OF APOPTOSIS 2"/>
    <property type="match status" value="1"/>
</dbReference>
<proteinExistence type="inferred from homology"/>
<evidence type="ECO:0000256" key="1">
    <source>
        <dbReference type="ARBA" id="ARBA00006672"/>
    </source>
</evidence>
<dbReference type="GO" id="GO:0008270">
    <property type="term" value="F:zinc ion binding"/>
    <property type="evidence" value="ECO:0007669"/>
    <property type="project" value="UniProtKB-KW"/>
</dbReference>
<dbReference type="PROSITE" id="PS50143">
    <property type="entry name" value="BIR_REPEAT_2"/>
    <property type="match status" value="2"/>
</dbReference>
<feature type="compositionally biased region" description="Polar residues" evidence="8">
    <location>
        <begin position="187"/>
        <end position="199"/>
    </location>
</feature>
<feature type="region of interest" description="Disordered" evidence="8">
    <location>
        <begin position="1206"/>
        <end position="1309"/>
    </location>
</feature>
<accession>A0A8B6DJ97</accession>
<feature type="region of interest" description="Disordered" evidence="8">
    <location>
        <begin position="1417"/>
        <end position="1449"/>
    </location>
</feature>
<keyword evidence="4 7" id="KW-0863">Zinc-finger</keyword>
<dbReference type="InterPro" id="IPR010998">
    <property type="entry name" value="Integrase_recombinase_N"/>
</dbReference>
<dbReference type="SUPFAM" id="SSF47823">
    <property type="entry name" value="lambda integrase-like, N-terminal domain"/>
    <property type="match status" value="1"/>
</dbReference>
<organism evidence="10 11">
    <name type="scientific">Mytilus galloprovincialis</name>
    <name type="common">Mediterranean mussel</name>
    <dbReference type="NCBI Taxonomy" id="29158"/>
    <lineage>
        <taxon>Eukaryota</taxon>
        <taxon>Metazoa</taxon>
        <taxon>Spiralia</taxon>
        <taxon>Lophotrochozoa</taxon>
        <taxon>Mollusca</taxon>
        <taxon>Bivalvia</taxon>
        <taxon>Autobranchia</taxon>
        <taxon>Pteriomorphia</taxon>
        <taxon>Mytilida</taxon>
        <taxon>Mytiloidea</taxon>
        <taxon>Mytilidae</taxon>
        <taxon>Mytilinae</taxon>
        <taxon>Mytilus</taxon>
    </lineage>
</organism>
<keyword evidence="5" id="KW-0862">Zinc</keyword>
<dbReference type="InterPro" id="IPR050784">
    <property type="entry name" value="IAP"/>
</dbReference>
<sequence length="1612" mass="181778">MSDTEPDRLLDMEDVEMPGQAASDEITNADLLSLMKTYFTRKLTGIERNFADTTHDLARKVQKSESSFKFKGNKVQFDLNSDLLDNIDIAVDCIEHRRYDKAVKVLKESGQSLKKRNKLIRIADKSEGGWKTVDEYLSDDVASDSEDEKRIRAADGRAVKKLKTVKQDKRQNIKKRPAESAGGPSSIAHNGNNGGFSQQQPFLVAGAAAPIHISSEQKLGTSVTTVVCMDIGQKTVKKGEIQQLPEEHQTERSPDILKVQNVDNFDSFYDYESDLIENGYKIPLINEPESVLLRNNKSALEHKDFVEKAVQELIDASLIEEVSNRPHVVNPLTVSINSSVLPFGLCSAGYVFTKVVRPLIAHWRKDGIKITVYLDDGLCLAETEKLCCEQSVRVKNDLILSGFVPNKDKCIWTPVQTLVWLGFTWNLKSSLMELPLIKIENFINLIDVILSKAFKVKIRLLAKLCGKIISFSPAIGNVTQIMTRCTFSVINLRQDWDQYVDLRQHSDSIQEIMFWKQNIHCLKPVPLLRNNSEFNVFTDASDIGAGGYLQGTDYIAHRQWSVTEATKSSTWREIKAIELTLDSFAKVLEHSSVTFFTDNQNAWIPREENEKADALSRIIDIDDWGISFEFFDFLNSIWGPFTVDRFANMHNTKLTRFNSKYWNPTTSAIDAFTCNWHGENNWLVPPISLVSNCINHLVSCGAEGTLVVPKWQSAAFWPLIFKQNSEYACYVVDVLEFHEAERIFVAGNNLNSLFANGQFHGKILATIFSVGFWSQNEQIKHPELKSLFNSLSSTILDARAKSTVEKYAGYFKRFVKWTEKYSEIKCVLPCQELYVGLYLQNLIQSANHYSVIESAFYGIKWAHNLAGVANPCDSEMVRLIVEASRRKLNRPIEKKNCSAIMCCTETSDIVLQGKHQTRAIDSRMCEPRVFQRSFSDTGQGPLMLSRSVQTDLTPESTCLQDTDDTHKIDMTSYTEDDKGYEKVCSDLKELKDKVQQLTSAINLSGPAQIPEIINRLKTFAKIKENSTNLRLTIERLETMVDKTMSSDVEHIINHQEFTAIRYGTALNNIDTVSTIQNESSLQKNKESYNVLGDLLRVRIFPQSKSQFFLSLSLRTYFESFSSDTPVSHVDSMSNELLRVSSYSNFPRDISINLIKMAKTGFYYIDGRKTKCFSCGITYDRWKSGDDPVVIHKMLSPSCALLAEPRFSSSANQEEQTTVVPNNTDSTVDTTTVTSQGLNQSENASSRSEPRLQISSSYNGTSNNVQERPGNPIRSPSNRDRTSSATGNENSQETQTSNENHNATETSSCQHNTEFESLGIHLEKPKYPNYACLTVRISSFEGWPSYLDQSPRQMALAGFLFAGYHDYTRCFFCGGGLRNWEAGDDPWVEHARWFPKCTFLKQNKGEKFINAVQKRQAEIDRETNATNENTQETTSRAQTSSSAVNTSTTRTTHNDILQTVAARSVIEMGYTDQQVINAFQHLTTSGKDMNSISATDVMYILLDDEAHPQQQGATLDVTQHENNTNTAGDHKSDSTSTQCNGLDKTVNEQNLLFDDTENLIEENRQLRDQRLCKVCLDLEASIAFLPCGHIVCCIDCAPAMRKCPVCRTYVKGT</sequence>
<feature type="compositionally biased region" description="Polar residues" evidence="8">
    <location>
        <begin position="1206"/>
        <end position="1215"/>
    </location>
</feature>
<comment type="similarity">
    <text evidence="1">Belongs to the IAP family.</text>
</comment>
<dbReference type="GO" id="GO:0061630">
    <property type="term" value="F:ubiquitin protein ligase activity"/>
    <property type="evidence" value="ECO:0007669"/>
    <property type="project" value="TreeGrafter"/>
</dbReference>
<evidence type="ECO:0000256" key="8">
    <source>
        <dbReference type="SAM" id="MobiDB-lite"/>
    </source>
</evidence>
<dbReference type="Pfam" id="PF00653">
    <property type="entry name" value="BIR"/>
    <property type="match status" value="2"/>
</dbReference>
<dbReference type="SUPFAM" id="SSF56672">
    <property type="entry name" value="DNA/RNA polymerases"/>
    <property type="match status" value="1"/>
</dbReference>
<dbReference type="GO" id="GO:0005737">
    <property type="term" value="C:cytoplasm"/>
    <property type="evidence" value="ECO:0007669"/>
    <property type="project" value="TreeGrafter"/>
</dbReference>
<dbReference type="Gene3D" id="1.10.1170.10">
    <property type="entry name" value="Inhibitor Of Apoptosis Protein (2mihbC-IAP-1), Chain A"/>
    <property type="match status" value="2"/>
</dbReference>
<protein>
    <submittedName>
        <fullName evidence="10">Baculoviral IAP repeat-containing protein 2/3</fullName>
    </submittedName>
</protein>
<dbReference type="PROSITE" id="PS01282">
    <property type="entry name" value="BIR_REPEAT_1"/>
    <property type="match status" value="1"/>
</dbReference>
<dbReference type="Gene3D" id="3.30.70.270">
    <property type="match status" value="1"/>
</dbReference>
<dbReference type="SMART" id="SM00238">
    <property type="entry name" value="BIR"/>
    <property type="match status" value="2"/>
</dbReference>
<dbReference type="InterPro" id="IPR000477">
    <property type="entry name" value="RT_dom"/>
</dbReference>
<feature type="compositionally biased region" description="Polar residues" evidence="8">
    <location>
        <begin position="1434"/>
        <end position="1449"/>
    </location>
</feature>
<evidence type="ECO:0000256" key="3">
    <source>
        <dbReference type="ARBA" id="ARBA00022723"/>
    </source>
</evidence>
<evidence type="ECO:0000259" key="9">
    <source>
        <dbReference type="PROSITE" id="PS50089"/>
    </source>
</evidence>
<feature type="region of interest" description="Disordered" evidence="8">
    <location>
        <begin position="162"/>
        <end position="199"/>
    </location>
</feature>
<dbReference type="InterPro" id="IPR043128">
    <property type="entry name" value="Rev_trsase/Diguanyl_cyclase"/>
</dbReference>
<dbReference type="PROSITE" id="PS50089">
    <property type="entry name" value="ZF_RING_2"/>
    <property type="match status" value="1"/>
</dbReference>
<dbReference type="CDD" id="cd16713">
    <property type="entry name" value="RING-HC_BIRC2_3_7"/>
    <property type="match status" value="1"/>
</dbReference>
<dbReference type="CDD" id="cd00022">
    <property type="entry name" value="BIR"/>
    <property type="match status" value="2"/>
</dbReference>
<dbReference type="GO" id="GO:0005634">
    <property type="term" value="C:nucleus"/>
    <property type="evidence" value="ECO:0007669"/>
    <property type="project" value="TreeGrafter"/>
</dbReference>
<keyword evidence="2" id="KW-0053">Apoptosis</keyword>
<feature type="domain" description="RING-type" evidence="9">
    <location>
        <begin position="1571"/>
        <end position="1606"/>
    </location>
</feature>
<evidence type="ECO:0000313" key="11">
    <source>
        <dbReference type="Proteomes" id="UP000596742"/>
    </source>
</evidence>
<dbReference type="Pfam" id="PF13920">
    <property type="entry name" value="zf-C3HC4_3"/>
    <property type="match status" value="1"/>
</dbReference>
<dbReference type="Gene3D" id="3.30.40.10">
    <property type="entry name" value="Zinc/RING finger domain, C3HC4 (zinc finger)"/>
    <property type="match status" value="1"/>
</dbReference>
<keyword evidence="11" id="KW-1185">Reference proteome</keyword>